<reference evidence="2" key="1">
    <citation type="submission" date="2024-01" db="EMBL/GenBank/DDBJ databases">
        <title>GRCr8: a new rat reference genome assembly contstructed from accurate long reads and long range scaffolding.</title>
        <authorList>
            <person name="Doris P.A."/>
            <person name="Kalbfleisch T."/>
            <person name="Li K."/>
            <person name="Howe K."/>
            <person name="Wood J."/>
        </authorList>
    </citation>
    <scope>NUCLEOTIDE SEQUENCE [LARGE SCALE GENOMIC DNA]</scope>
    <source>
        <strain evidence="2">Brown Norway</strain>
    </source>
</reference>
<dbReference type="GeneTree" id="ENSGT00800000125246"/>
<gene>
    <name evidence="2" type="primary">Nid2l1</name>
</gene>
<reference evidence="2" key="2">
    <citation type="submission" date="2025-08" db="UniProtKB">
        <authorList>
            <consortium name="Ensembl"/>
        </authorList>
    </citation>
    <scope>IDENTIFICATION</scope>
    <source>
        <strain evidence="2">Brown Norway</strain>
    </source>
</reference>
<keyword evidence="3" id="KW-1185">Reference proteome</keyword>
<evidence type="ECO:0000313" key="2">
    <source>
        <dbReference type="Ensembl" id="ENSRNOP00000103045.1"/>
    </source>
</evidence>
<protein>
    <submittedName>
        <fullName evidence="2">Nidogen 2 like 1</fullName>
    </submittedName>
</protein>
<feature type="chain" id="PRO_5045428502" evidence="1">
    <location>
        <begin position="28"/>
        <end position="99"/>
    </location>
</feature>
<evidence type="ECO:0000313" key="3">
    <source>
        <dbReference type="Proteomes" id="UP000002494"/>
    </source>
</evidence>
<sequence>MSWDLTARRHHRLSLLLVLVLLSRAGALRPVELFPYGELWGDRLPQEGDVGSSPAVKLAVPLCFYSDQFSNLYVSSAPRGGHQWHHLHPGLTQGDLICH</sequence>
<dbReference type="Ensembl" id="ENSRNOT00000132796.1">
    <property type="protein sequence ID" value="ENSRNOP00000103045.1"/>
    <property type="gene ID" value="ENSRNOG00000064672.2"/>
</dbReference>
<feature type="signal peptide" evidence="1">
    <location>
        <begin position="1"/>
        <end position="27"/>
    </location>
</feature>
<dbReference type="Proteomes" id="UP000002494">
    <property type="component" value="Chromosome 4"/>
</dbReference>
<evidence type="ECO:0000256" key="1">
    <source>
        <dbReference type="SAM" id="SignalP"/>
    </source>
</evidence>
<proteinExistence type="predicted"/>
<reference evidence="2" key="3">
    <citation type="submission" date="2025-09" db="UniProtKB">
        <authorList>
            <consortium name="Ensembl"/>
        </authorList>
    </citation>
    <scope>IDENTIFICATION</scope>
    <source>
        <strain evidence="2">Brown Norway</strain>
    </source>
</reference>
<name>A0ABK0LE64_RAT</name>
<dbReference type="RGD" id="6490713">
    <property type="gene designation" value="Nid2l1"/>
</dbReference>
<keyword evidence="1" id="KW-0732">Signal</keyword>
<organism evidence="2 3">
    <name type="scientific">Rattus norvegicus</name>
    <name type="common">Rat</name>
    <dbReference type="NCBI Taxonomy" id="10116"/>
    <lineage>
        <taxon>Eukaryota</taxon>
        <taxon>Metazoa</taxon>
        <taxon>Chordata</taxon>
        <taxon>Craniata</taxon>
        <taxon>Vertebrata</taxon>
        <taxon>Euteleostomi</taxon>
        <taxon>Mammalia</taxon>
        <taxon>Eutheria</taxon>
        <taxon>Euarchontoglires</taxon>
        <taxon>Glires</taxon>
        <taxon>Rodentia</taxon>
        <taxon>Myomorpha</taxon>
        <taxon>Muroidea</taxon>
        <taxon>Muridae</taxon>
        <taxon>Murinae</taxon>
        <taxon>Rattus</taxon>
    </lineage>
</organism>
<accession>A0ABK0LE64</accession>